<organism evidence="2 3">
    <name type="scientific">Colletotrichum paranaense</name>
    <dbReference type="NCBI Taxonomy" id="1914294"/>
    <lineage>
        <taxon>Eukaryota</taxon>
        <taxon>Fungi</taxon>
        <taxon>Dikarya</taxon>
        <taxon>Ascomycota</taxon>
        <taxon>Pezizomycotina</taxon>
        <taxon>Sordariomycetes</taxon>
        <taxon>Hypocreomycetidae</taxon>
        <taxon>Glomerellales</taxon>
        <taxon>Glomerellaceae</taxon>
        <taxon>Colletotrichum</taxon>
        <taxon>Colletotrichum acutatum species complex</taxon>
    </lineage>
</organism>
<accession>A0ABQ9SQV7</accession>
<dbReference type="Proteomes" id="UP001241169">
    <property type="component" value="Unassembled WGS sequence"/>
</dbReference>
<dbReference type="GeneID" id="85373280"/>
<evidence type="ECO:0000313" key="2">
    <source>
        <dbReference type="EMBL" id="KAK1541715.1"/>
    </source>
</evidence>
<name>A0ABQ9SQV7_9PEZI</name>
<comment type="caution">
    <text evidence="2">The sequence shown here is derived from an EMBL/GenBank/DDBJ whole genome shotgun (WGS) entry which is preliminary data.</text>
</comment>
<gene>
    <name evidence="2" type="ORF">CPAR01_05102</name>
</gene>
<feature type="region of interest" description="Disordered" evidence="1">
    <location>
        <begin position="167"/>
        <end position="204"/>
    </location>
</feature>
<sequence length="204" mass="22666">MHGPAKGWGPRTIRRHVTLWAKGKVSLRRCANSSDTPLFSGLRGKAGHEDNGAERYMAFPGERNACKASKAERRRCLTSSQILGTFVRADWAAYDLSPCKDEEPDAVDEVQGVRGERLTCGVRSIGSPSLKLPIVQRRKFGRQMPTICYRAGMESYLLEHGKRERTQLPSLVSKTPAVHASVEGVTPANTTEHPRNTQNAKRQR</sequence>
<feature type="compositionally biased region" description="Polar residues" evidence="1">
    <location>
        <begin position="187"/>
        <end position="204"/>
    </location>
</feature>
<keyword evidence="3" id="KW-1185">Reference proteome</keyword>
<dbReference type="RefSeq" id="XP_060350847.1">
    <property type="nucleotide sequence ID" value="XM_060489381.1"/>
</dbReference>
<proteinExistence type="predicted"/>
<reference evidence="2 3" key="1">
    <citation type="submission" date="2016-10" db="EMBL/GenBank/DDBJ databases">
        <title>The genome sequence of Colletotrichum fioriniae PJ7.</title>
        <authorList>
            <person name="Baroncelli R."/>
        </authorList>
    </citation>
    <scope>NUCLEOTIDE SEQUENCE [LARGE SCALE GENOMIC DNA]</scope>
    <source>
        <strain evidence="2 3">IMI 384185</strain>
    </source>
</reference>
<dbReference type="EMBL" id="MOPA01000004">
    <property type="protein sequence ID" value="KAK1541715.1"/>
    <property type="molecule type" value="Genomic_DNA"/>
</dbReference>
<protein>
    <submittedName>
        <fullName evidence="2">Uncharacterized protein</fullName>
    </submittedName>
</protein>
<evidence type="ECO:0000313" key="3">
    <source>
        <dbReference type="Proteomes" id="UP001241169"/>
    </source>
</evidence>
<evidence type="ECO:0000256" key="1">
    <source>
        <dbReference type="SAM" id="MobiDB-lite"/>
    </source>
</evidence>